<keyword evidence="6" id="KW-0325">Glycoprotein</keyword>
<evidence type="ECO:0000256" key="5">
    <source>
        <dbReference type="ARBA" id="ARBA00023157"/>
    </source>
</evidence>
<feature type="disulfide bond" evidence="7">
    <location>
        <begin position="81"/>
        <end position="91"/>
    </location>
</feature>
<name>A0A8D0A8P2_SANLU</name>
<dbReference type="PROSITE" id="PS50287">
    <property type="entry name" value="SRCR_2"/>
    <property type="match status" value="10"/>
</dbReference>
<reference evidence="9" key="1">
    <citation type="submission" date="2025-08" db="UniProtKB">
        <authorList>
            <consortium name="Ensembl"/>
        </authorList>
    </citation>
    <scope>IDENTIFICATION</scope>
</reference>
<feature type="disulfide bond" evidence="7">
    <location>
        <begin position="636"/>
        <end position="646"/>
    </location>
</feature>
<dbReference type="GO" id="GO:0004252">
    <property type="term" value="F:serine-type endopeptidase activity"/>
    <property type="evidence" value="ECO:0007669"/>
    <property type="project" value="TreeGrafter"/>
</dbReference>
<dbReference type="SUPFAM" id="SSF56487">
    <property type="entry name" value="SRCR-like"/>
    <property type="match status" value="10"/>
</dbReference>
<keyword evidence="2" id="KW-0964">Secreted</keyword>
<evidence type="ECO:0000256" key="1">
    <source>
        <dbReference type="ARBA" id="ARBA00004613"/>
    </source>
</evidence>
<dbReference type="GeneTree" id="ENSGT00940000163299"/>
<dbReference type="InterPro" id="IPR036772">
    <property type="entry name" value="SRCR-like_dom_sf"/>
</dbReference>
<feature type="domain" description="SRCR" evidence="8">
    <location>
        <begin position="852"/>
        <end position="956"/>
    </location>
</feature>
<feature type="disulfide bond" evidence="7">
    <location>
        <begin position="1049"/>
        <end position="1059"/>
    </location>
</feature>
<dbReference type="InterPro" id="IPR001190">
    <property type="entry name" value="SRCR"/>
</dbReference>
<feature type="domain" description="SRCR" evidence="8">
    <location>
        <begin position="570"/>
        <end position="646"/>
    </location>
</feature>
<dbReference type="GO" id="GO:0005886">
    <property type="term" value="C:plasma membrane"/>
    <property type="evidence" value="ECO:0007669"/>
    <property type="project" value="TreeGrafter"/>
</dbReference>
<feature type="domain" description="SRCR" evidence="8">
    <location>
        <begin position="321"/>
        <end position="439"/>
    </location>
</feature>
<evidence type="ECO:0000313" key="10">
    <source>
        <dbReference type="Proteomes" id="UP000694568"/>
    </source>
</evidence>
<feature type="domain" description="SRCR" evidence="8">
    <location>
        <begin position="465"/>
        <end position="567"/>
    </location>
</feature>
<reference evidence="9" key="2">
    <citation type="submission" date="2025-09" db="UniProtKB">
        <authorList>
            <consortium name="Ensembl"/>
        </authorList>
    </citation>
    <scope>IDENTIFICATION</scope>
</reference>
<feature type="domain" description="SRCR" evidence="8">
    <location>
        <begin position="115"/>
        <end position="204"/>
    </location>
</feature>
<sequence length="1221" mass="133381">RLLFLHPVSQLLVNGTSMCSGRLEVKTNQSTQRWSSVCEDVFDQQDAEVVCRELGCGAPLVLQGALYGEVEAPMWTKEFQCGGRESALLDCRSSGSDRNTCSPGKDVGLTCSEPVRLVGGASRCAGTLELEQGEWRPVSYITVDYYSDWNLKTAAAACRELDCGSAVSVEERQESSVRSVWRIRSDCVESGSTLRKFCSFVPCPSCYSVRLVNGTSLCSGRLEVKTNQSNQRWSSVCEDDFDQQDAEVVCRELGCGPPSVLQGALYGEVEPPMRTKEFQCGGQESALLDYRSSGSDRNTCSPGKAVGLTCSGRRGAAPDAVRLVGGASRCAGTLELQYHRYWRPVGGYYYPGWNLKKADAVCRELNCGSAVSVEERQESSVRSVWRIRSECVRYGYALRKCATSDSSSSILDLTCSGKPMVTSSMTVMYPVQFESLNCCFLASFYSVWCLFSFSIVSSIISPDSVRLMNGTSLCSGRLEVKTNQSTQRWSSVCEDDFDQQDAEVVCRELGCGPPSVLQGVLYGEVEPPMRSKEFQCGGHESALLDCRSSVSDRNTCSPGKAVGLTCSEPVRLVGGSSHCAGILEVKQGEWRPMVVYPWTLMTAAAACRELDCGSAVSVEERKESSHRSVWRMRSNCVQSGSALRDCAESRYSAYIQDLTSMKHAPRYISVDMNYTPRYKSVCMKHICCFRSPLGQPVTSLTGLLQLHSFLSEPLFESLNCCFLTSFNLVSGVVSLSMLSSIISPDSVRLVNGTSLCSGRLEVKTNQSTQRWSSVCEDDFDQQDAEVVCRELGCGPPSILQGVLYGEVEPPMRSKEFQCGGHESALMDCRSSGSDRNTCSPGKVVGLTCSEPVRLVGGSSHCAGTLEVKQGEWRPMVVYPWTLKTAAAVCRELDCGSAVSVEERKESSHRSVWRMRSNCVQSGSALRDCAESRYSAYIQDLTCSGKSISESSMTSCMTVMYPVCQTHAACSKMENNNSVRLVNGTSLCSGRLEVKTNQSTQHWSSVCEDDFDQQDAEVVCRELGCGAPSVLQGALYGEVEPPMWTKEFQCGGNESALLDCRSSVSDRNTCSPGKAVGVTCSGRRGAAALIWFISVLMKLTLFFHAGFCSEPVRLVGGAIHCAGTLEVKQGEWRPMVVYPWTLKTAAAVCRELDCGSAVSVEERKESSDRSVWRMRSNCVQSGSALRECAESHYSAYIQDFTCSGKPISESSMTSCMTVMYPC</sequence>
<feature type="disulfide bond" evidence="7">
    <location>
        <begin position="818"/>
        <end position="828"/>
    </location>
</feature>
<accession>A0A8D0A8P2</accession>
<keyword evidence="10" id="KW-1185">Reference proteome</keyword>
<keyword evidence="3" id="KW-0732">Signal</keyword>
<feature type="domain" description="SRCR" evidence="8">
    <location>
        <begin position="1111"/>
        <end position="1215"/>
    </location>
</feature>
<dbReference type="SMART" id="SM00202">
    <property type="entry name" value="SR"/>
    <property type="match status" value="10"/>
</dbReference>
<feature type="disulfide bond" evidence="7">
    <location>
        <begin position="1177"/>
        <end position="1187"/>
    </location>
</feature>
<feature type="disulfide bond" evidence="7">
    <location>
        <begin position="918"/>
        <end position="928"/>
    </location>
</feature>
<keyword evidence="4" id="KW-0677">Repeat</keyword>
<feature type="disulfide bond" evidence="7">
    <location>
        <begin position="391"/>
        <end position="401"/>
    </location>
</feature>
<dbReference type="Gene3D" id="3.10.250.10">
    <property type="entry name" value="SRCR-like domain"/>
    <property type="match status" value="10"/>
</dbReference>
<feature type="domain" description="SRCR" evidence="8">
    <location>
        <begin position="209"/>
        <end position="311"/>
    </location>
</feature>
<evidence type="ECO:0000259" key="8">
    <source>
        <dbReference type="PROSITE" id="PS50287"/>
    </source>
</evidence>
<dbReference type="PANTHER" id="PTHR48071:SF15">
    <property type="entry name" value="SRCR DOMAIN-CONTAINING PROTEIN"/>
    <property type="match status" value="1"/>
</dbReference>
<evidence type="ECO:0000256" key="7">
    <source>
        <dbReference type="PROSITE-ProRule" id="PRU00196"/>
    </source>
</evidence>
<organism evidence="9 10">
    <name type="scientific">Sander lucioperca</name>
    <name type="common">Pike-perch</name>
    <name type="synonym">Perca lucioperca</name>
    <dbReference type="NCBI Taxonomy" id="283035"/>
    <lineage>
        <taxon>Eukaryota</taxon>
        <taxon>Metazoa</taxon>
        <taxon>Chordata</taxon>
        <taxon>Craniata</taxon>
        <taxon>Vertebrata</taxon>
        <taxon>Euteleostomi</taxon>
        <taxon>Actinopterygii</taxon>
        <taxon>Neopterygii</taxon>
        <taxon>Teleostei</taxon>
        <taxon>Neoteleostei</taxon>
        <taxon>Acanthomorphata</taxon>
        <taxon>Eupercaria</taxon>
        <taxon>Perciformes</taxon>
        <taxon>Percoidei</taxon>
        <taxon>Percidae</taxon>
        <taxon>Luciopercinae</taxon>
        <taxon>Sander</taxon>
    </lineage>
</organism>
<dbReference type="PANTHER" id="PTHR48071">
    <property type="entry name" value="SRCR DOMAIN-CONTAINING PROTEIN"/>
    <property type="match status" value="1"/>
</dbReference>
<dbReference type="Proteomes" id="UP000694568">
    <property type="component" value="Unplaced"/>
</dbReference>
<comment type="caution">
    <text evidence="7">Lacks conserved residue(s) required for the propagation of feature annotation.</text>
</comment>
<evidence type="ECO:0000256" key="4">
    <source>
        <dbReference type="ARBA" id="ARBA00022737"/>
    </source>
</evidence>
<dbReference type="GO" id="GO:0031638">
    <property type="term" value="P:zymogen activation"/>
    <property type="evidence" value="ECO:0007669"/>
    <property type="project" value="TreeGrafter"/>
</dbReference>
<dbReference type="Pfam" id="PF00530">
    <property type="entry name" value="SRCR"/>
    <property type="match status" value="10"/>
</dbReference>
<keyword evidence="5 7" id="KW-1015">Disulfide bond</keyword>
<evidence type="ECO:0000313" key="9">
    <source>
        <dbReference type="Ensembl" id="ENSSLUP00000052109.1"/>
    </source>
</evidence>
<dbReference type="AlphaFoldDB" id="A0A8D0A8P2"/>
<feature type="disulfide bond" evidence="7">
    <location>
        <begin position="536"/>
        <end position="546"/>
    </location>
</feature>
<dbReference type="FunFam" id="3.10.250.10:FF:000032">
    <property type="entry name" value="Si:dkey-14d8.20"/>
    <property type="match status" value="1"/>
</dbReference>
<feature type="domain" description="SRCR" evidence="8">
    <location>
        <begin position="978"/>
        <end position="1080"/>
    </location>
</feature>
<dbReference type="FunFam" id="3.10.250.10:FF:000004">
    <property type="entry name" value="Scavenger receptor cysteine-rich type 1 protein M130"/>
    <property type="match status" value="1"/>
</dbReference>
<dbReference type="Ensembl" id="ENSSLUT00000053645.1">
    <property type="protein sequence ID" value="ENSSLUP00000052109.1"/>
    <property type="gene ID" value="ENSSLUG00000022604.1"/>
</dbReference>
<comment type="subcellular location">
    <subcellularLocation>
        <location evidence="1">Secreted</location>
    </subcellularLocation>
</comment>
<dbReference type="PRINTS" id="PR00258">
    <property type="entry name" value="SPERACTRCPTR"/>
</dbReference>
<feature type="domain" description="SRCR" evidence="8">
    <location>
        <begin position="747"/>
        <end position="849"/>
    </location>
</feature>
<evidence type="ECO:0000256" key="6">
    <source>
        <dbReference type="ARBA" id="ARBA00023180"/>
    </source>
</evidence>
<evidence type="ECO:0000256" key="3">
    <source>
        <dbReference type="ARBA" id="ARBA00022729"/>
    </source>
</evidence>
<evidence type="ECO:0000256" key="2">
    <source>
        <dbReference type="ARBA" id="ARBA00022525"/>
    </source>
</evidence>
<protein>
    <recommendedName>
        <fullName evidence="8">SRCR domain-containing protein</fullName>
    </recommendedName>
</protein>
<dbReference type="FunFam" id="3.10.250.10:FF:000013">
    <property type="entry name" value="CD163 molecule like 1"/>
    <property type="match status" value="3"/>
</dbReference>
<proteinExistence type="predicted"/>
<feature type="domain" description="SRCR" evidence="8">
    <location>
        <begin position="10"/>
        <end position="112"/>
    </location>
</feature>